<dbReference type="Pfam" id="PF07172">
    <property type="entry name" value="GRP"/>
    <property type="match status" value="1"/>
</dbReference>
<dbReference type="PANTHER" id="PTHR37372:SF3">
    <property type="entry name" value="GLYCINE-RICH PROTEIN"/>
    <property type="match status" value="1"/>
</dbReference>
<protein>
    <submittedName>
        <fullName evidence="3">Glycine-rich protein</fullName>
    </submittedName>
</protein>
<evidence type="ECO:0000313" key="4">
    <source>
        <dbReference type="Proteomes" id="UP000224567"/>
    </source>
</evidence>
<dbReference type="Proteomes" id="UP000224567">
    <property type="component" value="Unassembled WGS sequence"/>
</dbReference>
<dbReference type="InterPro" id="IPR052872">
    <property type="entry name" value="ESR_Regulator"/>
</dbReference>
<reference evidence="3 4" key="1">
    <citation type="journal article" date="2017" name="Genome Biol.">
        <title>New reference genome sequences of hot pepper reveal the massive evolution of plant disease-resistance genes by retroduplication.</title>
        <authorList>
            <person name="Kim S."/>
            <person name="Park J."/>
            <person name="Yeom S.I."/>
            <person name="Kim Y.M."/>
            <person name="Seo E."/>
            <person name="Kim K.T."/>
            <person name="Kim M.S."/>
            <person name="Lee J.M."/>
            <person name="Cheong K."/>
            <person name="Shin H.S."/>
            <person name="Kim S.B."/>
            <person name="Han K."/>
            <person name="Lee J."/>
            <person name="Park M."/>
            <person name="Lee H.A."/>
            <person name="Lee H.Y."/>
            <person name="Lee Y."/>
            <person name="Oh S."/>
            <person name="Lee J.H."/>
            <person name="Choi E."/>
            <person name="Choi E."/>
            <person name="Lee S.E."/>
            <person name="Jeon J."/>
            <person name="Kim H."/>
            <person name="Choi G."/>
            <person name="Song H."/>
            <person name="Lee J."/>
            <person name="Lee S.C."/>
            <person name="Kwon J.K."/>
            <person name="Lee H.Y."/>
            <person name="Koo N."/>
            <person name="Hong Y."/>
            <person name="Kim R.W."/>
            <person name="Kang W.H."/>
            <person name="Huh J.H."/>
            <person name="Kang B.C."/>
            <person name="Yang T.J."/>
            <person name="Lee Y.H."/>
            <person name="Bennetzen J.L."/>
            <person name="Choi D."/>
        </authorList>
    </citation>
    <scope>NUCLEOTIDE SEQUENCE [LARGE SCALE GENOMIC DNA]</scope>
    <source>
        <strain evidence="4">cv. PBC81</strain>
    </source>
</reference>
<dbReference type="EMBL" id="MLFT02000009">
    <property type="protein sequence ID" value="PHT39420.1"/>
    <property type="molecule type" value="Genomic_DNA"/>
</dbReference>
<evidence type="ECO:0000256" key="2">
    <source>
        <dbReference type="SAM" id="SignalP"/>
    </source>
</evidence>
<organism evidence="3 4">
    <name type="scientific">Capsicum baccatum</name>
    <name type="common">Peruvian pepper</name>
    <dbReference type="NCBI Taxonomy" id="33114"/>
    <lineage>
        <taxon>Eukaryota</taxon>
        <taxon>Viridiplantae</taxon>
        <taxon>Streptophyta</taxon>
        <taxon>Embryophyta</taxon>
        <taxon>Tracheophyta</taxon>
        <taxon>Spermatophyta</taxon>
        <taxon>Magnoliopsida</taxon>
        <taxon>eudicotyledons</taxon>
        <taxon>Gunneridae</taxon>
        <taxon>Pentapetalae</taxon>
        <taxon>asterids</taxon>
        <taxon>lamiids</taxon>
        <taxon>Solanales</taxon>
        <taxon>Solanaceae</taxon>
        <taxon>Solanoideae</taxon>
        <taxon>Capsiceae</taxon>
        <taxon>Capsicum</taxon>
    </lineage>
</organism>
<feature type="region of interest" description="Disordered" evidence="1">
    <location>
        <begin position="44"/>
        <end position="84"/>
    </location>
</feature>
<keyword evidence="4" id="KW-1185">Reference proteome</keyword>
<evidence type="ECO:0000256" key="1">
    <source>
        <dbReference type="SAM" id="MobiDB-lite"/>
    </source>
</evidence>
<feature type="compositionally biased region" description="Basic and acidic residues" evidence="1">
    <location>
        <begin position="108"/>
        <end position="119"/>
    </location>
</feature>
<dbReference type="InterPro" id="IPR010800">
    <property type="entry name" value="GRP"/>
</dbReference>
<feature type="region of interest" description="Disordered" evidence="1">
    <location>
        <begin position="105"/>
        <end position="139"/>
    </location>
</feature>
<accession>A0A2G2W2G3</accession>
<gene>
    <name evidence="3" type="ORF">CQW23_22993</name>
</gene>
<dbReference type="AlphaFoldDB" id="A0A2G2W2G3"/>
<dbReference type="PANTHER" id="PTHR37372">
    <property type="entry name" value="OS06G0316800 PROTEIN"/>
    <property type="match status" value="1"/>
</dbReference>
<feature type="chain" id="PRO_5013888475" evidence="2">
    <location>
        <begin position="27"/>
        <end position="139"/>
    </location>
</feature>
<keyword evidence="2" id="KW-0732">Signal</keyword>
<reference evidence="4" key="2">
    <citation type="journal article" date="2017" name="J. Anim. Genet.">
        <title>Multiple reference genome sequences of hot pepper reveal the massive evolution of plant disease resistance genes by retroduplication.</title>
        <authorList>
            <person name="Kim S."/>
            <person name="Park J."/>
            <person name="Yeom S.-I."/>
            <person name="Kim Y.-M."/>
            <person name="Seo E."/>
            <person name="Kim K.-T."/>
            <person name="Kim M.-S."/>
            <person name="Lee J.M."/>
            <person name="Cheong K."/>
            <person name="Shin H.-S."/>
            <person name="Kim S.-B."/>
            <person name="Han K."/>
            <person name="Lee J."/>
            <person name="Park M."/>
            <person name="Lee H.-A."/>
            <person name="Lee H.-Y."/>
            <person name="Lee Y."/>
            <person name="Oh S."/>
            <person name="Lee J.H."/>
            <person name="Choi E."/>
            <person name="Choi E."/>
            <person name="Lee S.E."/>
            <person name="Jeon J."/>
            <person name="Kim H."/>
            <person name="Choi G."/>
            <person name="Song H."/>
            <person name="Lee J."/>
            <person name="Lee S.-C."/>
            <person name="Kwon J.-K."/>
            <person name="Lee H.-Y."/>
            <person name="Koo N."/>
            <person name="Hong Y."/>
            <person name="Kim R.W."/>
            <person name="Kang W.-H."/>
            <person name="Huh J.H."/>
            <person name="Kang B.-C."/>
            <person name="Yang T.-J."/>
            <person name="Lee Y.-H."/>
            <person name="Bennetzen J.L."/>
            <person name="Choi D."/>
        </authorList>
    </citation>
    <scope>NUCLEOTIDE SEQUENCE [LARGE SCALE GENOMIC DNA]</scope>
    <source>
        <strain evidence="4">cv. PBC81</strain>
    </source>
</reference>
<comment type="caution">
    <text evidence="3">The sequence shown here is derived from an EMBL/GenBank/DDBJ whole genome shotgun (WGS) entry which is preliminary data.</text>
</comment>
<feature type="signal peptide" evidence="2">
    <location>
        <begin position="1"/>
        <end position="26"/>
    </location>
</feature>
<sequence length="139" mass="16172">MMGSKAFLFLGLSLAIFVMISSEVVARELAETSKELDNKNVRQYRCGVNSGGSNNRLDDDYKSPHDHYNDRYRSPGYEPHDKYNNEYKSRYGEYKFAHEEYNNGNNLPHDKYKIPHEEYNNGYKFSSGGYNPDSKYKSP</sequence>
<evidence type="ECO:0000313" key="3">
    <source>
        <dbReference type="EMBL" id="PHT39420.1"/>
    </source>
</evidence>
<name>A0A2G2W2G3_CAPBA</name>
<feature type="compositionally biased region" description="Basic and acidic residues" evidence="1">
    <location>
        <begin position="56"/>
        <end position="84"/>
    </location>
</feature>
<dbReference type="OrthoDB" id="1936545at2759"/>
<proteinExistence type="predicted"/>